<evidence type="ECO:0000313" key="11">
    <source>
        <dbReference type="EMBL" id="MBK7417245.1"/>
    </source>
</evidence>
<dbReference type="InterPro" id="IPR017900">
    <property type="entry name" value="4Fe4S_Fe_S_CS"/>
</dbReference>
<evidence type="ECO:0000313" key="12">
    <source>
        <dbReference type="Proteomes" id="UP000739411"/>
    </source>
</evidence>
<feature type="binding site" evidence="8">
    <location>
        <position position="143"/>
    </location>
    <ligand>
        <name>[4Fe-4S] cluster</name>
        <dbReference type="ChEBI" id="CHEBI:49883"/>
        <label>3</label>
    </ligand>
</feature>
<dbReference type="Proteomes" id="UP000739411">
    <property type="component" value="Unassembled WGS sequence"/>
</dbReference>
<evidence type="ECO:0000256" key="5">
    <source>
        <dbReference type="ARBA" id="ARBA00022982"/>
    </source>
</evidence>
<dbReference type="Pfam" id="PF12838">
    <property type="entry name" value="Fer4_7"/>
    <property type="match status" value="2"/>
</dbReference>
<feature type="domain" description="4Fe-4S ferredoxin-type" evidence="10">
    <location>
        <begin position="131"/>
        <end position="159"/>
    </location>
</feature>
<feature type="binding site" evidence="8">
    <location>
        <position position="140"/>
    </location>
    <ligand>
        <name>[4Fe-4S] cluster</name>
        <dbReference type="ChEBI" id="CHEBI:49883"/>
        <label>3</label>
    </ligand>
</feature>
<keyword evidence="2 8" id="KW-0004">4Fe-4S</keyword>
<feature type="binding site" evidence="8">
    <location>
        <position position="146"/>
    </location>
    <ligand>
        <name>[4Fe-4S] cluster</name>
        <dbReference type="ChEBI" id="CHEBI:49883"/>
        <label>3</label>
    </ligand>
</feature>
<dbReference type="InterPro" id="IPR017896">
    <property type="entry name" value="4Fe4S_Fe-S-bd"/>
</dbReference>
<feature type="binding site" evidence="8">
    <location>
        <position position="45"/>
    </location>
    <ligand>
        <name>[4Fe-4S] cluster</name>
        <dbReference type="ChEBI" id="CHEBI:49883"/>
        <label>1</label>
    </ligand>
</feature>
<dbReference type="CDD" id="cd10564">
    <property type="entry name" value="NapF_like"/>
    <property type="match status" value="1"/>
</dbReference>
<feature type="binding site" evidence="8">
    <location>
        <position position="67"/>
    </location>
    <ligand>
        <name>[4Fe-4S] cluster</name>
        <dbReference type="ChEBI" id="CHEBI:49883"/>
        <label>2</label>
    </ligand>
</feature>
<feature type="binding site" evidence="8">
    <location>
        <position position="73"/>
    </location>
    <ligand>
        <name>[4Fe-4S] cluster</name>
        <dbReference type="ChEBI" id="CHEBI:49883"/>
        <label>2</label>
    </ligand>
</feature>
<comment type="similarity">
    <text evidence="8">Belongs to the NapF family.</text>
</comment>
<comment type="cofactor">
    <cofactor evidence="8">
        <name>[4Fe-4S] cluster</name>
        <dbReference type="ChEBI" id="CHEBI:49883"/>
    </cofactor>
</comment>
<comment type="subunit">
    <text evidence="8">Interacts with the cytoplasmic NapA precursor.</text>
</comment>
<reference evidence="11 12" key="1">
    <citation type="submission" date="2020-10" db="EMBL/GenBank/DDBJ databases">
        <title>Connecting structure to function with the recovery of over 1000 high-quality activated sludge metagenome-assembled genomes encoding full-length rRNA genes using long-read sequencing.</title>
        <authorList>
            <person name="Singleton C.M."/>
            <person name="Petriglieri F."/>
            <person name="Kristensen J.M."/>
            <person name="Kirkegaard R.H."/>
            <person name="Michaelsen T.Y."/>
            <person name="Andersen M.H."/>
            <person name="Karst S.M."/>
            <person name="Dueholm M.S."/>
            <person name="Nielsen P.H."/>
            <person name="Albertsen M."/>
        </authorList>
    </citation>
    <scope>NUCLEOTIDE SEQUENCE [LARGE SCALE GENOMIC DNA]</scope>
    <source>
        <strain evidence="11">EsbW_18-Q3-R4-48_BATAC.463</strain>
    </source>
</reference>
<dbReference type="NCBIfam" id="TIGR00402">
    <property type="entry name" value="napF"/>
    <property type="match status" value="1"/>
</dbReference>
<feature type="binding site" evidence="8">
    <location>
        <position position="38"/>
    </location>
    <ligand>
        <name>[4Fe-4S] cluster</name>
        <dbReference type="ChEBI" id="CHEBI:49883"/>
        <label>1</label>
    </ligand>
</feature>
<evidence type="ECO:0000256" key="7">
    <source>
        <dbReference type="ARBA" id="ARBA00023014"/>
    </source>
</evidence>
<comment type="function">
    <text evidence="8">Could be involved in the maturation of NapA, the catalytic subunit of the periplasmic nitrate reductase, before its export into the periplasm.</text>
</comment>
<proteinExistence type="inferred from homology"/>
<dbReference type="PROSITE" id="PS51379">
    <property type="entry name" value="4FE4S_FER_2"/>
    <property type="match status" value="3"/>
</dbReference>
<dbReference type="Gene3D" id="3.30.70.20">
    <property type="match status" value="2"/>
</dbReference>
<dbReference type="PANTHER" id="PTHR43687:SF6">
    <property type="entry name" value="L-ASPARTATE SEMIALDEHYDE SULFURTRANSFERASE IRON-SULFUR SUBUNIT"/>
    <property type="match status" value="1"/>
</dbReference>
<keyword evidence="8" id="KW-0963">Cytoplasm</keyword>
<dbReference type="GO" id="GO:0046872">
    <property type="term" value="F:metal ion binding"/>
    <property type="evidence" value="ECO:0007669"/>
    <property type="project" value="UniProtKB-KW"/>
</dbReference>
<dbReference type="InterPro" id="IPR004496">
    <property type="entry name" value="NapF"/>
</dbReference>
<protein>
    <recommendedName>
        <fullName evidence="8">Ferredoxin-type protein NapF</fullName>
    </recommendedName>
</protein>
<name>A0A935N2D6_9RHOO</name>
<evidence type="ECO:0000256" key="6">
    <source>
        <dbReference type="ARBA" id="ARBA00023004"/>
    </source>
</evidence>
<sequence length="159" mass="17224">MVDASRRGFFRGRPRPKAENRPPWAIPEAKFTERCTRCNDCLNACPEQIIVAGDGGFPTIDFGRGECTFCGDCVTRCKPLALIRQAEQSPWTYKALIGPTCLPLKGVECRVCGDYCDARAIRFAPRLGGSPLAQIDPEICTGCGACIAPCPVNALTIRG</sequence>
<evidence type="ECO:0000256" key="4">
    <source>
        <dbReference type="ARBA" id="ARBA00022737"/>
    </source>
</evidence>
<feature type="binding site" evidence="8">
    <location>
        <position position="41"/>
    </location>
    <ligand>
        <name>[4Fe-4S] cluster</name>
        <dbReference type="ChEBI" id="CHEBI:49883"/>
        <label>1</label>
    </ligand>
</feature>
<feature type="binding site" evidence="8">
    <location>
        <position position="35"/>
    </location>
    <ligand>
        <name>[4Fe-4S] cluster</name>
        <dbReference type="ChEBI" id="CHEBI:49883"/>
        <label>1</label>
    </ligand>
</feature>
<dbReference type="InterPro" id="IPR050572">
    <property type="entry name" value="Fe-S_Ferredoxin"/>
</dbReference>
<keyword evidence="1" id="KW-0813">Transport</keyword>
<feature type="binding site" evidence="8">
    <location>
        <position position="150"/>
    </location>
    <ligand>
        <name>[4Fe-4S] cluster</name>
        <dbReference type="ChEBI" id="CHEBI:49883"/>
        <label>3</label>
    </ligand>
</feature>
<dbReference type="HAMAP" id="MF_02201">
    <property type="entry name" value="NapF"/>
    <property type="match status" value="1"/>
</dbReference>
<feature type="binding site" evidence="8">
    <location>
        <position position="77"/>
    </location>
    <ligand>
        <name>[4Fe-4S] cluster</name>
        <dbReference type="ChEBI" id="CHEBI:49883"/>
        <label>2</label>
    </ligand>
</feature>
<feature type="region of interest" description="Disordered" evidence="9">
    <location>
        <begin position="1"/>
        <end position="23"/>
    </location>
</feature>
<evidence type="ECO:0000256" key="2">
    <source>
        <dbReference type="ARBA" id="ARBA00022485"/>
    </source>
</evidence>
<dbReference type="GO" id="GO:0005737">
    <property type="term" value="C:cytoplasm"/>
    <property type="evidence" value="ECO:0007669"/>
    <property type="project" value="UniProtKB-SubCell"/>
</dbReference>
<feature type="binding site" evidence="8">
    <location>
        <position position="70"/>
    </location>
    <ligand>
        <name>[4Fe-4S] cluster</name>
        <dbReference type="ChEBI" id="CHEBI:49883"/>
        <label>2</label>
    </ligand>
</feature>
<accession>A0A935N2D6</accession>
<comment type="caution">
    <text evidence="11">The sequence shown here is derived from an EMBL/GenBank/DDBJ whole genome shotgun (WGS) entry which is preliminary data.</text>
</comment>
<keyword evidence="5" id="KW-0249">Electron transport</keyword>
<keyword evidence="7 8" id="KW-0411">Iron-sulfur</keyword>
<dbReference type="EMBL" id="JADJMS010000049">
    <property type="protein sequence ID" value="MBK7417245.1"/>
    <property type="molecule type" value="Genomic_DNA"/>
</dbReference>
<evidence type="ECO:0000256" key="3">
    <source>
        <dbReference type="ARBA" id="ARBA00022723"/>
    </source>
</evidence>
<evidence type="ECO:0000256" key="1">
    <source>
        <dbReference type="ARBA" id="ARBA00022448"/>
    </source>
</evidence>
<dbReference type="AlphaFoldDB" id="A0A935N2D6"/>
<comment type="subcellular location">
    <subcellularLocation>
        <location evidence="8">Cytoplasm</location>
    </subcellularLocation>
</comment>
<keyword evidence="4 8" id="KW-0677">Repeat</keyword>
<evidence type="ECO:0000256" key="8">
    <source>
        <dbReference type="HAMAP-Rule" id="MF_02201"/>
    </source>
</evidence>
<keyword evidence="6 8" id="KW-0408">Iron</keyword>
<dbReference type="PROSITE" id="PS00198">
    <property type="entry name" value="4FE4S_FER_1"/>
    <property type="match status" value="1"/>
</dbReference>
<organism evidence="11 12">
    <name type="scientific">Candidatus Dechloromonas phosphorivorans</name>
    <dbReference type="NCBI Taxonomy" id="2899244"/>
    <lineage>
        <taxon>Bacteria</taxon>
        <taxon>Pseudomonadati</taxon>
        <taxon>Pseudomonadota</taxon>
        <taxon>Betaproteobacteria</taxon>
        <taxon>Rhodocyclales</taxon>
        <taxon>Azonexaceae</taxon>
        <taxon>Dechloromonas</taxon>
    </lineage>
</organism>
<evidence type="ECO:0000259" key="10">
    <source>
        <dbReference type="PROSITE" id="PS51379"/>
    </source>
</evidence>
<gene>
    <name evidence="8 11" type="primary">napF</name>
    <name evidence="11" type="ORF">IPJ38_21255</name>
</gene>
<dbReference type="PANTHER" id="PTHR43687">
    <property type="entry name" value="ADENYLYLSULFATE REDUCTASE, BETA SUBUNIT"/>
    <property type="match status" value="1"/>
</dbReference>
<keyword evidence="3 8" id="KW-0479">Metal-binding</keyword>
<dbReference type="SUPFAM" id="SSF54862">
    <property type="entry name" value="4Fe-4S ferredoxins"/>
    <property type="match status" value="1"/>
</dbReference>
<dbReference type="GO" id="GO:0051539">
    <property type="term" value="F:4 iron, 4 sulfur cluster binding"/>
    <property type="evidence" value="ECO:0007669"/>
    <property type="project" value="UniProtKB-UniRule"/>
</dbReference>
<evidence type="ECO:0000256" key="9">
    <source>
        <dbReference type="SAM" id="MobiDB-lite"/>
    </source>
</evidence>
<feature type="domain" description="4Fe-4S ferredoxin-type" evidence="10">
    <location>
        <begin position="25"/>
        <end position="55"/>
    </location>
</feature>
<feature type="domain" description="4Fe-4S ferredoxin-type" evidence="10">
    <location>
        <begin position="56"/>
        <end position="87"/>
    </location>
</feature>